<dbReference type="AlphaFoldDB" id="A0A9X1RP62"/>
<sequence>MLTCKETTELLSKEADEGLNLRESLDMRLHILMCSACRNYRSNVQFLRRACRSAATPDQSPDAAPKDAR</sequence>
<protein>
    <submittedName>
        <fullName evidence="2">Zf-HC2 domain-containing protein</fullName>
    </submittedName>
</protein>
<feature type="domain" description="Putative zinc-finger" evidence="1">
    <location>
        <begin position="4"/>
        <end position="38"/>
    </location>
</feature>
<proteinExistence type="predicted"/>
<dbReference type="InterPro" id="IPR027383">
    <property type="entry name" value="Znf_put"/>
</dbReference>
<organism evidence="2 3">
    <name type="scientific">Paraburkholderia tagetis</name>
    <dbReference type="NCBI Taxonomy" id="2913261"/>
    <lineage>
        <taxon>Bacteria</taxon>
        <taxon>Pseudomonadati</taxon>
        <taxon>Pseudomonadota</taxon>
        <taxon>Betaproteobacteria</taxon>
        <taxon>Burkholderiales</taxon>
        <taxon>Burkholderiaceae</taxon>
        <taxon>Paraburkholderia</taxon>
    </lineage>
</organism>
<gene>
    <name evidence="2" type="ORF">L5014_03225</name>
</gene>
<accession>A0A9X1RP62</accession>
<name>A0A9X1RP62_9BURK</name>
<dbReference type="EMBL" id="JAKLJA010000002">
    <property type="protein sequence ID" value="MCG5072379.1"/>
    <property type="molecule type" value="Genomic_DNA"/>
</dbReference>
<evidence type="ECO:0000313" key="2">
    <source>
        <dbReference type="EMBL" id="MCG5072379.1"/>
    </source>
</evidence>
<evidence type="ECO:0000313" key="3">
    <source>
        <dbReference type="Proteomes" id="UP001139308"/>
    </source>
</evidence>
<dbReference type="Pfam" id="PF13490">
    <property type="entry name" value="zf-HC2"/>
    <property type="match status" value="1"/>
</dbReference>
<keyword evidence="3" id="KW-1185">Reference proteome</keyword>
<dbReference type="RefSeq" id="WP_080484096.1">
    <property type="nucleotide sequence ID" value="NZ_JAKLJA010000002.1"/>
</dbReference>
<comment type="caution">
    <text evidence="2">The sequence shown here is derived from an EMBL/GenBank/DDBJ whole genome shotgun (WGS) entry which is preliminary data.</text>
</comment>
<reference evidence="2" key="1">
    <citation type="submission" date="2022-01" db="EMBL/GenBank/DDBJ databases">
        <title>Genome sequence and assembly of Parabukholderia sp. RG36.</title>
        <authorList>
            <person name="Chhetri G."/>
        </authorList>
    </citation>
    <scope>NUCLEOTIDE SEQUENCE</scope>
    <source>
        <strain evidence="2">RG36</strain>
    </source>
</reference>
<dbReference type="Proteomes" id="UP001139308">
    <property type="component" value="Unassembled WGS sequence"/>
</dbReference>
<evidence type="ECO:0000259" key="1">
    <source>
        <dbReference type="Pfam" id="PF13490"/>
    </source>
</evidence>